<reference evidence="9" key="1">
    <citation type="journal article" date="2019" name="bioRxiv">
        <title>Long live the king: chromosome-level assembly of the lion (Panthera leo) using linked-read, Hi-C, and long read data.</title>
        <authorList>
            <person name="Armstrong E.E."/>
            <person name="Taylor R.W."/>
            <person name="Miller D.E."/>
            <person name="Kaelin C."/>
            <person name="Barsh G."/>
            <person name="Hadly E.A."/>
            <person name="Petrov D."/>
        </authorList>
    </citation>
    <scope>NUCLEOTIDE SEQUENCE [LARGE SCALE GENOMIC DNA]</scope>
</reference>
<keyword evidence="2" id="KW-0732">Signal</keyword>
<dbReference type="Gene3D" id="2.40.10.10">
    <property type="entry name" value="Trypsin-like serine proteases"/>
    <property type="match status" value="2"/>
</dbReference>
<dbReference type="SUPFAM" id="SSF50494">
    <property type="entry name" value="Trypsin-like serine proteases"/>
    <property type="match status" value="1"/>
</dbReference>
<keyword evidence="5" id="KW-1015">Disulfide bond</keyword>
<dbReference type="OMA" id="CRVEDFW"/>
<evidence type="ECO:0000256" key="1">
    <source>
        <dbReference type="ARBA" id="ARBA00022670"/>
    </source>
</evidence>
<evidence type="ECO:0000256" key="2">
    <source>
        <dbReference type="ARBA" id="ARBA00022729"/>
    </source>
</evidence>
<accession>A0A8C8X4P3</accession>
<dbReference type="GO" id="GO:0004252">
    <property type="term" value="F:serine-type endopeptidase activity"/>
    <property type="evidence" value="ECO:0007669"/>
    <property type="project" value="InterPro"/>
</dbReference>
<keyword evidence="7" id="KW-0812">Transmembrane</keyword>
<dbReference type="Pfam" id="PF00089">
    <property type="entry name" value="Trypsin"/>
    <property type="match status" value="1"/>
</dbReference>
<evidence type="ECO:0000256" key="3">
    <source>
        <dbReference type="ARBA" id="ARBA00022801"/>
    </source>
</evidence>
<evidence type="ECO:0000256" key="4">
    <source>
        <dbReference type="ARBA" id="ARBA00022825"/>
    </source>
</evidence>
<keyword evidence="7" id="KW-0472">Membrane</keyword>
<keyword evidence="10" id="KW-1185">Reference proteome</keyword>
<evidence type="ECO:0000256" key="6">
    <source>
        <dbReference type="ARBA" id="ARBA00023180"/>
    </source>
</evidence>
<dbReference type="InterPro" id="IPR001254">
    <property type="entry name" value="Trypsin_dom"/>
</dbReference>
<evidence type="ECO:0000313" key="10">
    <source>
        <dbReference type="Proteomes" id="UP000694399"/>
    </source>
</evidence>
<feature type="transmembrane region" description="Helical" evidence="7">
    <location>
        <begin position="294"/>
        <end position="318"/>
    </location>
</feature>
<keyword evidence="6" id="KW-0325">Glycoprotein</keyword>
<protein>
    <recommendedName>
        <fullName evidence="8">Peptidase S1 domain-containing protein</fullName>
    </recommendedName>
</protein>
<dbReference type="PANTHER" id="PTHR24253">
    <property type="entry name" value="TRANSMEMBRANE PROTEASE SERINE"/>
    <property type="match status" value="1"/>
</dbReference>
<dbReference type="SMART" id="SM00020">
    <property type="entry name" value="Tryp_SPc"/>
    <property type="match status" value="1"/>
</dbReference>
<evidence type="ECO:0000256" key="5">
    <source>
        <dbReference type="ARBA" id="ARBA00023157"/>
    </source>
</evidence>
<feature type="domain" description="Peptidase S1" evidence="8">
    <location>
        <begin position="49"/>
        <end position="289"/>
    </location>
</feature>
<keyword evidence="4" id="KW-0720">Serine protease</keyword>
<dbReference type="Ensembl" id="ENSPLOT00000014404.1">
    <property type="protein sequence ID" value="ENSPLOP00000012971.1"/>
    <property type="gene ID" value="ENSPLOG00000009537.1"/>
</dbReference>
<organism evidence="9 10">
    <name type="scientific">Panthera leo</name>
    <name type="common">Lion</name>
    <dbReference type="NCBI Taxonomy" id="9689"/>
    <lineage>
        <taxon>Eukaryota</taxon>
        <taxon>Metazoa</taxon>
        <taxon>Chordata</taxon>
        <taxon>Craniata</taxon>
        <taxon>Vertebrata</taxon>
        <taxon>Euteleostomi</taxon>
        <taxon>Mammalia</taxon>
        <taxon>Eutheria</taxon>
        <taxon>Laurasiatheria</taxon>
        <taxon>Carnivora</taxon>
        <taxon>Feliformia</taxon>
        <taxon>Felidae</taxon>
        <taxon>Pantherinae</taxon>
        <taxon>Panthera</taxon>
    </lineage>
</organism>
<evidence type="ECO:0000259" key="8">
    <source>
        <dbReference type="PROSITE" id="PS50240"/>
    </source>
</evidence>
<dbReference type="GO" id="GO:0006508">
    <property type="term" value="P:proteolysis"/>
    <property type="evidence" value="ECO:0007669"/>
    <property type="project" value="UniProtKB-KW"/>
</dbReference>
<dbReference type="InterPro" id="IPR009003">
    <property type="entry name" value="Peptidase_S1_PA"/>
</dbReference>
<dbReference type="CDD" id="cd00190">
    <property type="entry name" value="Tryp_SPc"/>
    <property type="match status" value="1"/>
</dbReference>
<dbReference type="AlphaFoldDB" id="A0A8C8X4P3"/>
<dbReference type="InterPro" id="IPR043504">
    <property type="entry name" value="Peptidase_S1_PA_chymotrypsin"/>
</dbReference>
<reference evidence="9" key="3">
    <citation type="submission" date="2025-09" db="UniProtKB">
        <authorList>
            <consortium name="Ensembl"/>
        </authorList>
    </citation>
    <scope>IDENTIFICATION</scope>
</reference>
<dbReference type="GeneTree" id="ENSGT00940000160791"/>
<dbReference type="FunFam" id="2.40.10.10:FF:000024">
    <property type="entry name" value="Serine protease 53"/>
    <property type="match status" value="1"/>
</dbReference>
<dbReference type="PANTHER" id="PTHR24253:SF144">
    <property type="entry name" value="CHYMOTRYPSIN-LIKE PROTEASE CTRL-1-RELATED"/>
    <property type="match status" value="1"/>
</dbReference>
<keyword evidence="7" id="KW-1133">Transmembrane helix</keyword>
<name>A0A8C8X4P3_PANLE</name>
<evidence type="ECO:0000256" key="7">
    <source>
        <dbReference type="SAM" id="Phobius"/>
    </source>
</evidence>
<dbReference type="PROSITE" id="PS50240">
    <property type="entry name" value="TRYPSIN_DOM"/>
    <property type="match status" value="1"/>
</dbReference>
<reference evidence="9" key="2">
    <citation type="submission" date="2025-08" db="UniProtKB">
        <authorList>
            <consortium name="Ensembl"/>
        </authorList>
    </citation>
    <scope>IDENTIFICATION</scope>
</reference>
<dbReference type="Proteomes" id="UP000694399">
    <property type="component" value="Chromosome B2"/>
</dbReference>
<sequence>SSWVSPTYLFSLSSMPGWTKGRESVLTRSPISFSFLSAVCGRPAVSSGIASGREAKVGQWPWQVSIREGLLHICAATLISEQWVLTVASCFRSKDIRKYSVLVGSLQVSGRPGSKATIIPVSRIIPYHDFQGNTSSTIAVAELAYPVSFTPVVLPICLPSSAVQLKKSTSCWVTGWGYSGTYRYMKPSYTLKELKVPLIDLQTCRDHYQKANSRGIKPIISEAMICSKLPVERMDQCIGSRGDPLTCRVEDSWVLTGVVSWGSNCLQTNEPGIYTNISFYKSWIEKSAISHTDFSAILSLDLSGFLLVMLLPLIFLVLP</sequence>
<keyword evidence="1" id="KW-0645">Protease</keyword>
<keyword evidence="3" id="KW-0378">Hydrolase</keyword>
<proteinExistence type="predicted"/>
<evidence type="ECO:0000313" key="9">
    <source>
        <dbReference type="Ensembl" id="ENSPLOP00000012971.1"/>
    </source>
</evidence>